<protein>
    <submittedName>
        <fullName evidence="3">Uncharacterized protein</fullName>
    </submittedName>
</protein>
<comment type="caution">
    <text evidence="3">The sequence shown here is derived from an EMBL/GenBank/DDBJ whole genome shotgun (WGS) entry which is preliminary data.</text>
</comment>
<proteinExistence type="inferred from homology"/>
<dbReference type="AlphaFoldDB" id="A0AAV9Y0N3"/>
<dbReference type="Proteomes" id="UP001311799">
    <property type="component" value="Unassembled WGS sequence"/>
</dbReference>
<dbReference type="Gene3D" id="3.30.70.3250">
    <property type="entry name" value="Ribonuclease P, Pop5 subunit"/>
    <property type="match status" value="1"/>
</dbReference>
<dbReference type="EMBL" id="JAWDEY010000034">
    <property type="protein sequence ID" value="KAK6588256.1"/>
    <property type="molecule type" value="Genomic_DNA"/>
</dbReference>
<reference evidence="3 4" key="1">
    <citation type="submission" date="2023-10" db="EMBL/GenBank/DDBJ databases">
        <title>Comparative genomics analysis reveals potential genetic determinants of host preference in Cryptosporidium xiaoi.</title>
        <authorList>
            <person name="Xiao L."/>
            <person name="Li J."/>
        </authorList>
    </citation>
    <scope>NUCLEOTIDE SEQUENCE [LARGE SCALE GENOMIC DNA]</scope>
    <source>
        <strain evidence="3 4">52996</strain>
    </source>
</reference>
<keyword evidence="4" id="KW-1185">Reference proteome</keyword>
<keyword evidence="2" id="KW-0819">tRNA processing</keyword>
<dbReference type="InterPro" id="IPR002759">
    <property type="entry name" value="Pop5/Rpp14/Rnp2-like"/>
</dbReference>
<dbReference type="SUPFAM" id="SSF160350">
    <property type="entry name" value="Rnp2-like"/>
    <property type="match status" value="1"/>
</dbReference>
<evidence type="ECO:0000256" key="1">
    <source>
        <dbReference type="ARBA" id="ARBA00010800"/>
    </source>
</evidence>
<sequence>MYSRSFSNNITREYVLFHIDGIPEDIINHDLLEALINSSIISILGNIGSIPLKYNIIYVSSKLNNAIIVTDTKYSCYLRFCLSMTSSWDKYNNIRFHTLRTGSTLSTLLKNYCYTKNKSLESC</sequence>
<evidence type="ECO:0000256" key="2">
    <source>
        <dbReference type="ARBA" id="ARBA00022694"/>
    </source>
</evidence>
<accession>A0AAV9Y0N3</accession>
<evidence type="ECO:0000313" key="3">
    <source>
        <dbReference type="EMBL" id="KAK6588256.1"/>
    </source>
</evidence>
<dbReference type="GO" id="GO:0001682">
    <property type="term" value="P:tRNA 5'-leader removal"/>
    <property type="evidence" value="ECO:0007669"/>
    <property type="project" value="InterPro"/>
</dbReference>
<dbReference type="InterPro" id="IPR038085">
    <property type="entry name" value="Rnp2-like_sf"/>
</dbReference>
<dbReference type="Pfam" id="PF01900">
    <property type="entry name" value="RNase_P_Rpp14"/>
    <property type="match status" value="1"/>
</dbReference>
<organism evidence="3 4">
    <name type="scientific">Cryptosporidium xiaoi</name>
    <dbReference type="NCBI Taxonomy" id="659607"/>
    <lineage>
        <taxon>Eukaryota</taxon>
        <taxon>Sar</taxon>
        <taxon>Alveolata</taxon>
        <taxon>Apicomplexa</taxon>
        <taxon>Conoidasida</taxon>
        <taxon>Coccidia</taxon>
        <taxon>Eucoccidiorida</taxon>
        <taxon>Eimeriorina</taxon>
        <taxon>Cryptosporidiidae</taxon>
        <taxon>Cryptosporidium</taxon>
    </lineage>
</organism>
<evidence type="ECO:0000313" key="4">
    <source>
        <dbReference type="Proteomes" id="UP001311799"/>
    </source>
</evidence>
<dbReference type="GO" id="GO:0030677">
    <property type="term" value="C:ribonuclease P complex"/>
    <property type="evidence" value="ECO:0007669"/>
    <property type="project" value="InterPro"/>
</dbReference>
<comment type="similarity">
    <text evidence="1">Belongs to the eukaryotic/archaeal RNase P protein component 2 family.</text>
</comment>
<name>A0AAV9Y0N3_9CRYT</name>
<gene>
    <name evidence="3" type="ORF">RS030_6778</name>
</gene>